<keyword evidence="3" id="KW-1185">Reference proteome</keyword>
<dbReference type="SUPFAM" id="SSF117281">
    <property type="entry name" value="Kelch motif"/>
    <property type="match status" value="1"/>
</dbReference>
<sequence>MPIATSCGAAAVLNNLIYVIGGYNRMFRPETLVQVFDPTISEWRDDIAVPSTSFEHYDAPLIAFDGYLYIAGNSVRGGEHKIVEKYNPQTNTWRVLPNEMIKSPSGTFTAVLISYSGDYDFNSI</sequence>
<accession>A0ABD2PNG4</accession>
<dbReference type="EMBL" id="JBJKFK010007827">
    <property type="protein sequence ID" value="KAL3307266.1"/>
    <property type="molecule type" value="Genomic_DNA"/>
</dbReference>
<name>A0ABD2PNG4_9PLAT</name>
<evidence type="ECO:0008006" key="4">
    <source>
        <dbReference type="Google" id="ProtNLM"/>
    </source>
</evidence>
<evidence type="ECO:0000313" key="3">
    <source>
        <dbReference type="Proteomes" id="UP001626550"/>
    </source>
</evidence>
<organism evidence="2 3">
    <name type="scientific">Cichlidogyrus casuarinus</name>
    <dbReference type="NCBI Taxonomy" id="1844966"/>
    <lineage>
        <taxon>Eukaryota</taxon>
        <taxon>Metazoa</taxon>
        <taxon>Spiralia</taxon>
        <taxon>Lophotrochozoa</taxon>
        <taxon>Platyhelminthes</taxon>
        <taxon>Monogenea</taxon>
        <taxon>Monopisthocotylea</taxon>
        <taxon>Dactylogyridea</taxon>
        <taxon>Ancyrocephalidae</taxon>
        <taxon>Cichlidogyrus</taxon>
    </lineage>
</organism>
<evidence type="ECO:0000313" key="2">
    <source>
        <dbReference type="EMBL" id="KAL3307266.1"/>
    </source>
</evidence>
<evidence type="ECO:0000256" key="1">
    <source>
        <dbReference type="ARBA" id="ARBA00022441"/>
    </source>
</evidence>
<dbReference type="PANTHER" id="PTHR46375:SF3">
    <property type="entry name" value="KELCH REPEAT AND BTB DOMAIN-CONTAINING PROTEIN 13"/>
    <property type="match status" value="1"/>
</dbReference>
<reference evidence="2 3" key="1">
    <citation type="submission" date="2024-11" db="EMBL/GenBank/DDBJ databases">
        <title>Adaptive evolution of stress response genes in parasites aligns with host niche diversity.</title>
        <authorList>
            <person name="Hahn C."/>
            <person name="Resl P."/>
        </authorList>
    </citation>
    <scope>NUCLEOTIDE SEQUENCE [LARGE SCALE GENOMIC DNA]</scope>
    <source>
        <strain evidence="2">EGGRZ-B1_66</strain>
        <tissue evidence="2">Body</tissue>
    </source>
</reference>
<dbReference type="Pfam" id="PF01344">
    <property type="entry name" value="Kelch_1"/>
    <property type="match status" value="2"/>
</dbReference>
<dbReference type="PANTHER" id="PTHR46375">
    <property type="entry name" value="KELCH REPEAT AND BTB DOMAIN-CONTAINING PROTEIN 13-RELATED"/>
    <property type="match status" value="1"/>
</dbReference>
<dbReference type="Gene3D" id="2.120.10.80">
    <property type="entry name" value="Kelch-type beta propeller"/>
    <property type="match status" value="1"/>
</dbReference>
<comment type="caution">
    <text evidence="2">The sequence shown here is derived from an EMBL/GenBank/DDBJ whole genome shotgun (WGS) entry which is preliminary data.</text>
</comment>
<dbReference type="InterPro" id="IPR015915">
    <property type="entry name" value="Kelch-typ_b-propeller"/>
</dbReference>
<protein>
    <recommendedName>
        <fullName evidence="4">Kelch repeat protein</fullName>
    </recommendedName>
</protein>
<proteinExistence type="predicted"/>
<dbReference type="InterPro" id="IPR052392">
    <property type="entry name" value="Kelch-BTB_domain-containing"/>
</dbReference>
<dbReference type="Proteomes" id="UP001626550">
    <property type="component" value="Unassembled WGS sequence"/>
</dbReference>
<gene>
    <name evidence="2" type="ORF">Ciccas_014224</name>
</gene>
<keyword evidence="1" id="KW-0880">Kelch repeat</keyword>
<dbReference type="InterPro" id="IPR006652">
    <property type="entry name" value="Kelch_1"/>
</dbReference>
<dbReference type="AlphaFoldDB" id="A0ABD2PNG4"/>